<dbReference type="EMBL" id="ONZQ02000017">
    <property type="protein sequence ID" value="SPO06739.1"/>
    <property type="molecule type" value="Genomic_DNA"/>
</dbReference>
<comment type="caution">
    <text evidence="3">The sequence shown here is derived from an EMBL/GenBank/DDBJ whole genome shotgun (WGS) entry which is preliminary data.</text>
</comment>
<name>A0AAE8N7A1_9PEZI</name>
<dbReference type="Proteomes" id="UP001187682">
    <property type="component" value="Unassembled WGS sequence"/>
</dbReference>
<organism evidence="3 4">
    <name type="scientific">Cephalotrichum gorgonifer</name>
    <dbReference type="NCBI Taxonomy" id="2041049"/>
    <lineage>
        <taxon>Eukaryota</taxon>
        <taxon>Fungi</taxon>
        <taxon>Dikarya</taxon>
        <taxon>Ascomycota</taxon>
        <taxon>Pezizomycotina</taxon>
        <taxon>Sordariomycetes</taxon>
        <taxon>Hypocreomycetidae</taxon>
        <taxon>Microascales</taxon>
        <taxon>Microascaceae</taxon>
        <taxon>Cephalotrichum</taxon>
    </lineage>
</organism>
<feature type="region of interest" description="Disordered" evidence="1">
    <location>
        <begin position="107"/>
        <end position="126"/>
    </location>
</feature>
<feature type="region of interest" description="Disordered" evidence="1">
    <location>
        <begin position="28"/>
        <end position="70"/>
    </location>
</feature>
<feature type="compositionally biased region" description="Gly residues" evidence="1">
    <location>
        <begin position="56"/>
        <end position="65"/>
    </location>
</feature>
<evidence type="ECO:0000313" key="4">
    <source>
        <dbReference type="Proteomes" id="UP001187682"/>
    </source>
</evidence>
<keyword evidence="4" id="KW-1185">Reference proteome</keyword>
<proteinExistence type="predicted"/>
<feature type="signal peptide" evidence="2">
    <location>
        <begin position="1"/>
        <end position="25"/>
    </location>
</feature>
<gene>
    <name evidence="3" type="ORF">DNG_09433</name>
</gene>
<keyword evidence="2" id="KW-0732">Signal</keyword>
<accession>A0AAE8N7A1</accession>
<sequence>MSMLSQFISIRLLVLVLLLLHLAIAQRRGGSHSGGSDSDDGDDDGDNGGSGDDDGSGGGSSGGGDSALPSSPCDWGARHKAFGLPGIYYNGTLTIRHHITANTAWDKEVRDSPAPPDEFTNCQNDDRSAKTYDYPAILLVAPTGNDSDTNPFHWQLRAFQPANQVRGDNGVDFLDFEQRWVYIRSSDFVATNGTVSDYSERWPVRNKWRDADATQLNQVTRVYWPTKITSEDGGVYSSSAEYSHEPPSVNKADYNLPVRSYGKHTSQYVTLSDVCSFHQETEGIFGDAAALPRSEITTGDTNIATTTPTLWLATGATAEMAGIGGNSVQMTLNNSLERVAPLSGDRKAGFSCGAYTSTKTMNFQN</sequence>
<dbReference type="AlphaFoldDB" id="A0AAE8N7A1"/>
<feature type="compositionally biased region" description="Acidic residues" evidence="1">
    <location>
        <begin position="37"/>
        <end position="55"/>
    </location>
</feature>
<reference evidence="3" key="1">
    <citation type="submission" date="2018-03" db="EMBL/GenBank/DDBJ databases">
        <authorList>
            <person name="Guldener U."/>
        </authorList>
    </citation>
    <scope>NUCLEOTIDE SEQUENCE</scope>
</reference>
<evidence type="ECO:0000256" key="1">
    <source>
        <dbReference type="SAM" id="MobiDB-lite"/>
    </source>
</evidence>
<feature type="chain" id="PRO_5042089794" evidence="2">
    <location>
        <begin position="26"/>
        <end position="365"/>
    </location>
</feature>
<protein>
    <submittedName>
        <fullName evidence="3">Uncharacterized protein</fullName>
    </submittedName>
</protein>
<evidence type="ECO:0000313" key="3">
    <source>
        <dbReference type="EMBL" id="SPO06739.1"/>
    </source>
</evidence>
<evidence type="ECO:0000256" key="2">
    <source>
        <dbReference type="SAM" id="SignalP"/>
    </source>
</evidence>